<dbReference type="AlphaFoldDB" id="A0A5N3P847"/>
<evidence type="ECO:0000256" key="2">
    <source>
        <dbReference type="ARBA" id="ARBA00022692"/>
    </source>
</evidence>
<feature type="compositionally biased region" description="Basic and acidic residues" evidence="6">
    <location>
        <begin position="17"/>
        <end position="27"/>
    </location>
</feature>
<organism evidence="9 10">
    <name type="scientific">Microvirga brassicacearum</name>
    <dbReference type="NCBI Taxonomy" id="2580413"/>
    <lineage>
        <taxon>Bacteria</taxon>
        <taxon>Pseudomonadati</taxon>
        <taxon>Pseudomonadota</taxon>
        <taxon>Alphaproteobacteria</taxon>
        <taxon>Hyphomicrobiales</taxon>
        <taxon>Methylobacteriaceae</taxon>
        <taxon>Microvirga</taxon>
    </lineage>
</organism>
<sequence>MNDTRHQDSPCCGSPECHSHSPPERPVSHAHAHPHAHEHGILPLTAGGSCCHDGVPVFDGVDPRYKLVLWIVIALNGAMFLTEIVAGHLARSQALQADALDFLADTVTYGLSLAVIGMSLRTRAVAALFKGLSLTVMGAWVLGSTAYHVLVLGLPRAEIMGVIGILALVANLASVGLLLPYKDGDANVRSVWLCSRNDAIGNVIVMVAAGAVWVTSSAWPDLLVAAIMAGLFLTSAVQILRRAWDEYRLDAPARRVVAGRP</sequence>
<evidence type="ECO:0000259" key="8">
    <source>
        <dbReference type="Pfam" id="PF01545"/>
    </source>
</evidence>
<keyword evidence="3" id="KW-0406">Ion transport</keyword>
<keyword evidence="3" id="KW-0813">Transport</keyword>
<comment type="subcellular location">
    <subcellularLocation>
        <location evidence="1">Membrane</location>
        <topology evidence="1">Multi-pass membrane protein</topology>
    </subcellularLocation>
</comment>
<evidence type="ECO:0000313" key="10">
    <source>
        <dbReference type="Proteomes" id="UP000325684"/>
    </source>
</evidence>
<feature type="transmembrane region" description="Helical" evidence="7">
    <location>
        <begin position="222"/>
        <end position="240"/>
    </location>
</feature>
<feature type="transmembrane region" description="Helical" evidence="7">
    <location>
        <begin position="102"/>
        <end position="120"/>
    </location>
</feature>
<dbReference type="InterPro" id="IPR050681">
    <property type="entry name" value="CDF/SLC30A"/>
</dbReference>
<feature type="transmembrane region" description="Helical" evidence="7">
    <location>
        <begin position="132"/>
        <end position="153"/>
    </location>
</feature>
<dbReference type="PANTHER" id="PTHR11562">
    <property type="entry name" value="CATION EFFLUX PROTEIN/ ZINC TRANSPORTER"/>
    <property type="match status" value="1"/>
</dbReference>
<dbReference type="GO" id="GO:0005385">
    <property type="term" value="F:zinc ion transmembrane transporter activity"/>
    <property type="evidence" value="ECO:0007669"/>
    <property type="project" value="TreeGrafter"/>
</dbReference>
<evidence type="ECO:0000256" key="4">
    <source>
        <dbReference type="ARBA" id="ARBA00022989"/>
    </source>
</evidence>
<dbReference type="Proteomes" id="UP000325684">
    <property type="component" value="Unassembled WGS sequence"/>
</dbReference>
<dbReference type="Gene3D" id="1.20.1510.10">
    <property type="entry name" value="Cation efflux protein transmembrane domain"/>
    <property type="match status" value="1"/>
</dbReference>
<gene>
    <name evidence="9" type="ORF">FEZ63_16805</name>
</gene>
<accession>A0A5N3P847</accession>
<evidence type="ECO:0000313" key="9">
    <source>
        <dbReference type="EMBL" id="KAB0265821.1"/>
    </source>
</evidence>
<dbReference type="PANTHER" id="PTHR11562:SF17">
    <property type="entry name" value="RE54080P-RELATED"/>
    <property type="match status" value="1"/>
</dbReference>
<evidence type="ECO:0000256" key="1">
    <source>
        <dbReference type="ARBA" id="ARBA00004141"/>
    </source>
</evidence>
<keyword evidence="3" id="KW-0864">Zinc transport</keyword>
<feature type="region of interest" description="Disordered" evidence="6">
    <location>
        <begin position="1"/>
        <end position="34"/>
    </location>
</feature>
<dbReference type="InterPro" id="IPR027469">
    <property type="entry name" value="Cation_efflux_TMD_sf"/>
</dbReference>
<dbReference type="OrthoDB" id="9799649at2"/>
<feature type="domain" description="Cation efflux protein transmembrane" evidence="8">
    <location>
        <begin position="69"/>
        <end position="243"/>
    </location>
</feature>
<dbReference type="SUPFAM" id="SSF161111">
    <property type="entry name" value="Cation efflux protein transmembrane domain-like"/>
    <property type="match status" value="1"/>
</dbReference>
<keyword evidence="5 7" id="KW-0472">Membrane</keyword>
<evidence type="ECO:0000256" key="3">
    <source>
        <dbReference type="ARBA" id="ARBA00022906"/>
    </source>
</evidence>
<proteinExistence type="predicted"/>
<keyword evidence="3" id="KW-0862">Zinc</keyword>
<reference evidence="9 10" key="1">
    <citation type="journal article" date="2019" name="Microorganisms">
        <title>Genome Insights into the Novel Species Microvirga brassicacearum, a Rapeseed Endophyte with Biotechnological Potential.</title>
        <authorList>
            <person name="Jimenez-Gomez A."/>
            <person name="Saati-Santamaria Z."/>
            <person name="Igual J.M."/>
            <person name="Rivas R."/>
            <person name="Mateos P.F."/>
            <person name="Garcia-Fraile P."/>
        </authorList>
    </citation>
    <scope>NUCLEOTIDE SEQUENCE [LARGE SCALE GENOMIC DNA]</scope>
    <source>
        <strain evidence="9 10">CDVBN77</strain>
    </source>
</reference>
<keyword evidence="4 7" id="KW-1133">Transmembrane helix</keyword>
<comment type="caution">
    <text evidence="9">The sequence shown here is derived from an EMBL/GenBank/DDBJ whole genome shotgun (WGS) entry which is preliminary data.</text>
</comment>
<dbReference type="InterPro" id="IPR058533">
    <property type="entry name" value="Cation_efflux_TM"/>
</dbReference>
<dbReference type="GO" id="GO:0005886">
    <property type="term" value="C:plasma membrane"/>
    <property type="evidence" value="ECO:0007669"/>
    <property type="project" value="TreeGrafter"/>
</dbReference>
<keyword evidence="2 7" id="KW-0812">Transmembrane</keyword>
<evidence type="ECO:0000256" key="7">
    <source>
        <dbReference type="SAM" id="Phobius"/>
    </source>
</evidence>
<evidence type="ECO:0000256" key="5">
    <source>
        <dbReference type="ARBA" id="ARBA00023136"/>
    </source>
</evidence>
<feature type="transmembrane region" description="Helical" evidence="7">
    <location>
        <begin position="199"/>
        <end position="216"/>
    </location>
</feature>
<dbReference type="Pfam" id="PF01545">
    <property type="entry name" value="Cation_efflux"/>
    <property type="match status" value="1"/>
</dbReference>
<protein>
    <submittedName>
        <fullName evidence="9">Cation transporter</fullName>
    </submittedName>
</protein>
<name>A0A5N3P847_9HYPH</name>
<feature type="transmembrane region" description="Helical" evidence="7">
    <location>
        <begin position="159"/>
        <end position="179"/>
    </location>
</feature>
<keyword evidence="10" id="KW-1185">Reference proteome</keyword>
<dbReference type="EMBL" id="VCMV01000028">
    <property type="protein sequence ID" value="KAB0265821.1"/>
    <property type="molecule type" value="Genomic_DNA"/>
</dbReference>
<evidence type="ECO:0000256" key="6">
    <source>
        <dbReference type="SAM" id="MobiDB-lite"/>
    </source>
</evidence>
<feature type="transmembrane region" description="Helical" evidence="7">
    <location>
        <begin position="67"/>
        <end position="90"/>
    </location>
</feature>